<dbReference type="Proteomes" id="UP000305792">
    <property type="component" value="Unassembled WGS sequence"/>
</dbReference>
<dbReference type="InterPro" id="IPR036388">
    <property type="entry name" value="WH-like_DNA-bd_sf"/>
</dbReference>
<reference evidence="2 3" key="1">
    <citation type="journal article" date="2018" name="Int. J. Syst. Evol. Microbiol.">
        <title>Glycomyces paridis sp. nov., isolated from the medicinal plant Paris polyphylla.</title>
        <authorList>
            <person name="Fang X.M."/>
            <person name="Bai J.L."/>
            <person name="Su J."/>
            <person name="Zhao L.L."/>
            <person name="Liu H.Y."/>
            <person name="Ma B.P."/>
            <person name="Zhang Y.Q."/>
            <person name="Yu L.Y."/>
        </authorList>
    </citation>
    <scope>NUCLEOTIDE SEQUENCE [LARGE SCALE GENOMIC DNA]</scope>
    <source>
        <strain evidence="2 3">CPCC 204357</strain>
    </source>
</reference>
<evidence type="ECO:0000259" key="1">
    <source>
        <dbReference type="Pfam" id="PF09860"/>
    </source>
</evidence>
<protein>
    <submittedName>
        <fullName evidence="2">DUF2087 domain-containing protein</fullName>
    </submittedName>
</protein>
<keyword evidence="3" id="KW-1185">Reference proteome</keyword>
<evidence type="ECO:0000313" key="3">
    <source>
        <dbReference type="Proteomes" id="UP000305792"/>
    </source>
</evidence>
<sequence length="180" mass="19918">MPAQPAEPAHTIVKALADPERLRVFAEIVLADAPVAVADLNARHPRAERALTRLFEAGLLTREDGRLRAAPEAFRDAAAAARAARPDAPADVAPEVAPLYSGGRIAVRPVNRRTRVALLNDLAGRLFAFDRVYTEREITEALAAEYDDPLQLRRDMIDELLLERTEGGREYRRREAPPIP</sequence>
<dbReference type="InterPro" id="IPR036390">
    <property type="entry name" value="WH_DNA-bd_sf"/>
</dbReference>
<dbReference type="Pfam" id="PF09860">
    <property type="entry name" value="DUF2087"/>
    <property type="match status" value="1"/>
</dbReference>
<comment type="caution">
    <text evidence="2">The sequence shown here is derived from an EMBL/GenBank/DDBJ whole genome shotgun (WGS) entry which is preliminary data.</text>
</comment>
<evidence type="ECO:0000313" key="2">
    <source>
        <dbReference type="EMBL" id="THV30927.1"/>
    </source>
</evidence>
<dbReference type="InterPro" id="IPR018656">
    <property type="entry name" value="DUF2087"/>
</dbReference>
<dbReference type="RefSeq" id="WP_136528793.1">
    <property type="nucleotide sequence ID" value="NZ_STGX01000003.1"/>
</dbReference>
<dbReference type="AlphaFoldDB" id="A0A4S8PJR3"/>
<dbReference type="Gene3D" id="1.10.10.10">
    <property type="entry name" value="Winged helix-like DNA-binding domain superfamily/Winged helix DNA-binding domain"/>
    <property type="match status" value="1"/>
</dbReference>
<dbReference type="OrthoDB" id="529288at2"/>
<accession>A0A4S8PJR3</accession>
<proteinExistence type="predicted"/>
<feature type="domain" description="DUF2087" evidence="1">
    <location>
        <begin position="107"/>
        <end position="173"/>
    </location>
</feature>
<dbReference type="SUPFAM" id="SSF46785">
    <property type="entry name" value="Winged helix' DNA-binding domain"/>
    <property type="match status" value="1"/>
</dbReference>
<organism evidence="2 3">
    <name type="scientific">Glycomyces paridis</name>
    <dbReference type="NCBI Taxonomy" id="2126555"/>
    <lineage>
        <taxon>Bacteria</taxon>
        <taxon>Bacillati</taxon>
        <taxon>Actinomycetota</taxon>
        <taxon>Actinomycetes</taxon>
        <taxon>Glycomycetales</taxon>
        <taxon>Glycomycetaceae</taxon>
        <taxon>Glycomyces</taxon>
    </lineage>
</organism>
<dbReference type="EMBL" id="STGX01000003">
    <property type="protein sequence ID" value="THV30927.1"/>
    <property type="molecule type" value="Genomic_DNA"/>
</dbReference>
<gene>
    <name evidence="2" type="ORF">E9998_06040</name>
</gene>
<name>A0A4S8PJR3_9ACTN</name>